<evidence type="ECO:0000313" key="3">
    <source>
        <dbReference type="EMBL" id="CUA70725.1"/>
    </source>
</evidence>
<feature type="compositionally biased region" description="Polar residues" evidence="1">
    <location>
        <begin position="1"/>
        <end position="13"/>
    </location>
</feature>
<keyword evidence="2" id="KW-1133">Transmembrane helix</keyword>
<protein>
    <submittedName>
        <fullName evidence="3">Uncharacterized protein</fullName>
    </submittedName>
</protein>
<feature type="transmembrane region" description="Helical" evidence="2">
    <location>
        <begin position="90"/>
        <end position="112"/>
    </location>
</feature>
<reference evidence="3 4" key="1">
    <citation type="submission" date="2015-07" db="EMBL/GenBank/DDBJ databases">
        <authorList>
            <person name="Noorani M."/>
        </authorList>
    </citation>
    <scope>NUCLEOTIDE SEQUENCE [LARGE SCALE GENOMIC DNA]</scope>
    <source>
        <strain evidence="3">BBA 69670</strain>
    </source>
</reference>
<keyword evidence="4" id="KW-1185">Reference proteome</keyword>
<feature type="region of interest" description="Disordered" evidence="1">
    <location>
        <begin position="1"/>
        <end position="32"/>
    </location>
</feature>
<dbReference type="AlphaFoldDB" id="A0A0K6FWU6"/>
<feature type="transmembrane region" description="Helical" evidence="2">
    <location>
        <begin position="132"/>
        <end position="155"/>
    </location>
</feature>
<dbReference type="EMBL" id="CYGV01001191">
    <property type="protein sequence ID" value="CUA70725.1"/>
    <property type="molecule type" value="Genomic_DNA"/>
</dbReference>
<keyword evidence="2" id="KW-0472">Membrane</keyword>
<evidence type="ECO:0000256" key="1">
    <source>
        <dbReference type="SAM" id="MobiDB-lite"/>
    </source>
</evidence>
<sequence>MSSPYYDPPSTTYEKPLDEHAFPTLRSGTDDQRPRLGIRAKVLLPTILNKLSTANAFSSGYILADEGTKKEGSMESATLRALTATSFISTFINATSPVLILLISYQVAHSWIEKQARPAVNSTDAGLTPLQYGMLVEVLGSPSILSLSTAVYYLFRQKTRSPVPPYFLRAVILGVVVFLVTHLVGLADLWLHAVTSAVVYNLPLENHGVAIDASFVFNDTKCNGPPMSSCYKSTSNTSSERKIITLAAENDLAIMVPTVTNQSIAFDSTSVGIYAACTSLIHEENGCVAYAAYVNCSEIGISVLPSKGYMGRGTPSLVFLNKPDNDWANPAFVPGENYFRTHACCSGNPTESILQLSWEFSGGDEKHPDLNEALVVLPPAAPVRLYARCDLTVYNVTLSYNGSAEGERYWSLATKTLSDPRFADAVLSAYGWNLISDQAAQNVKSRAMSADPVDQVMAALNQEISRLALGMVSGLFDLTPATNVQAFSPTILGRYPLGPLLVFVALLLIYGIITLAIFGTSLTIRSGVVIVPQTLRASRSMKKNQEKDKTILTLELVQLRLTSPIPAFLQFFEQSRSSHPPGPEDPDVRSVSESIVGLFNETDTSKCTETRLRFGLEDTGLRPRFGIWRDQVMKDQNDM</sequence>
<proteinExistence type="predicted"/>
<organism evidence="3 4">
    <name type="scientific">Rhizoctonia solani</name>
    <dbReference type="NCBI Taxonomy" id="456999"/>
    <lineage>
        <taxon>Eukaryota</taxon>
        <taxon>Fungi</taxon>
        <taxon>Dikarya</taxon>
        <taxon>Basidiomycota</taxon>
        <taxon>Agaricomycotina</taxon>
        <taxon>Agaricomycetes</taxon>
        <taxon>Cantharellales</taxon>
        <taxon>Ceratobasidiaceae</taxon>
        <taxon>Rhizoctonia</taxon>
    </lineage>
</organism>
<evidence type="ECO:0000313" key="4">
    <source>
        <dbReference type="Proteomes" id="UP000044841"/>
    </source>
</evidence>
<gene>
    <name evidence="3" type="ORF">RSOLAG22IIIB_09052</name>
</gene>
<dbReference type="Proteomes" id="UP000044841">
    <property type="component" value="Unassembled WGS sequence"/>
</dbReference>
<feature type="transmembrane region" description="Helical" evidence="2">
    <location>
        <begin position="497"/>
        <end position="518"/>
    </location>
</feature>
<name>A0A0K6FWU6_9AGAM</name>
<feature type="transmembrane region" description="Helical" evidence="2">
    <location>
        <begin position="167"/>
        <end position="191"/>
    </location>
</feature>
<evidence type="ECO:0000256" key="2">
    <source>
        <dbReference type="SAM" id="Phobius"/>
    </source>
</evidence>
<accession>A0A0K6FWU6</accession>
<keyword evidence="2" id="KW-0812">Transmembrane</keyword>